<proteinExistence type="predicted"/>
<feature type="compositionally biased region" description="Basic and acidic residues" evidence="1">
    <location>
        <begin position="1"/>
        <end position="23"/>
    </location>
</feature>
<dbReference type="EMBL" id="JBGORX010000004">
    <property type="protein sequence ID" value="MFJ1269198.1"/>
    <property type="molecule type" value="Genomic_DNA"/>
</dbReference>
<organism evidence="3 4">
    <name type="scientific">Legionella lytica</name>
    <dbReference type="NCBI Taxonomy" id="96232"/>
    <lineage>
        <taxon>Bacteria</taxon>
        <taxon>Pseudomonadati</taxon>
        <taxon>Pseudomonadota</taxon>
        <taxon>Gammaproteobacteria</taxon>
        <taxon>Legionellales</taxon>
        <taxon>Legionellaceae</taxon>
        <taxon>Legionella</taxon>
    </lineage>
</organism>
<accession>A0ABW8D903</accession>
<dbReference type="Proteomes" id="UP001615550">
    <property type="component" value="Unassembled WGS sequence"/>
</dbReference>
<evidence type="ECO:0000313" key="4">
    <source>
        <dbReference type="Proteomes" id="UP001615550"/>
    </source>
</evidence>
<feature type="domain" description="LepB N-terminal" evidence="2">
    <location>
        <begin position="189"/>
        <end position="234"/>
    </location>
</feature>
<dbReference type="RefSeq" id="WP_400188021.1">
    <property type="nucleotide sequence ID" value="NZ_JBGORX010000004.1"/>
</dbReference>
<feature type="region of interest" description="Disordered" evidence="1">
    <location>
        <begin position="1"/>
        <end position="62"/>
    </location>
</feature>
<sequence>MRTKLEHEDRKSKLNFWRPKDRTQQPASHTVQQQMSDKQIRTKSVDNFDFSSSTSTGGVTGSRRVKEGTSYYQLKPSILDNSYLRRIKAHGTDRENLGEFIAACIGQELLKSITTQSEIPEVNLVYDQNRNRVLIASKYIGTNALNLDDYIKKQVPFDKAHASLIAGQNSTAGNIGFDSELMAPLKSSLVDAIAISAILGDHDINPGNMLVVTDEHQQTPRVARIDLGHAFNDLLNAPVFFGGSVLNPEHPVLDFINREKIAGVGVSGGAPSKLWRDYPGLCSLDVMPELATSLAKIGRVDEAVIKKGIQHAKIEFSKLIMDMQENHYTQGIEHLQKSLIEINNNLSPEKITFKSDDLLAQLEQVFDKLALFTIKNCQDALYTANLITLQHTIRSLLGEGASISDVLDHVQSLPCFEALRIKADTELSWIKDNPEAPAFQGSVFQFTVRSKIQSLNEPLKPPVAHAIAQKIINYIDGYKNEVRHQLIGHAQGQQKAEKLGLDLYRVGEALTNNEMKKAIEIVNHSRDEFMELLKGNKFNGGSSIIKSLNNIEFDLKKLQMTTFRDVMQGLRQSIVLPNEQSENNAKLS</sequence>
<gene>
    <name evidence="3" type="ORF">ACD661_11580</name>
</gene>
<comment type="caution">
    <text evidence="3">The sequence shown here is derived from an EMBL/GenBank/DDBJ whole genome shotgun (WGS) entry which is preliminary data.</text>
</comment>
<evidence type="ECO:0000259" key="2">
    <source>
        <dbReference type="Pfam" id="PF18640"/>
    </source>
</evidence>
<feature type="compositionally biased region" description="Polar residues" evidence="1">
    <location>
        <begin position="24"/>
        <end position="37"/>
    </location>
</feature>
<reference evidence="3 4" key="1">
    <citation type="submission" date="2024-08" db="EMBL/GenBank/DDBJ databases">
        <title>Draft Genome Sequence of Legionella lytica strain DSB2004, Isolated From a Fire Sprinkler System.</title>
        <authorList>
            <person name="Everhart A.D."/>
            <person name="Kidane D.T."/>
            <person name="Farone A.L."/>
            <person name="Farone M.B."/>
        </authorList>
    </citation>
    <scope>NUCLEOTIDE SEQUENCE [LARGE SCALE GENOMIC DNA]</scope>
    <source>
        <strain evidence="3 4">DSB2004</strain>
    </source>
</reference>
<protein>
    <recommendedName>
        <fullName evidence="2">LepB N-terminal domain-containing protein</fullName>
    </recommendedName>
</protein>
<evidence type="ECO:0000313" key="3">
    <source>
        <dbReference type="EMBL" id="MFJ1269198.1"/>
    </source>
</evidence>
<keyword evidence="4" id="KW-1185">Reference proteome</keyword>
<name>A0ABW8D903_9GAMM</name>
<dbReference type="Pfam" id="PF18640">
    <property type="entry name" value="LepB_N"/>
    <property type="match status" value="1"/>
</dbReference>
<dbReference type="InterPro" id="IPR040519">
    <property type="entry name" value="LepB_N"/>
</dbReference>
<evidence type="ECO:0000256" key="1">
    <source>
        <dbReference type="SAM" id="MobiDB-lite"/>
    </source>
</evidence>